<dbReference type="InterPro" id="IPR029419">
    <property type="entry name" value="Arg_succ_lyase_C"/>
</dbReference>
<dbReference type="GO" id="GO:0042450">
    <property type="term" value="P:L-arginine biosynthetic process via ornithine"/>
    <property type="evidence" value="ECO:0007669"/>
    <property type="project" value="InterPro"/>
</dbReference>
<dbReference type="InterPro" id="IPR009049">
    <property type="entry name" value="Argininosuccinate_lyase"/>
</dbReference>
<comment type="caution">
    <text evidence="2">The sequence shown here is derived from an EMBL/GenBank/DDBJ whole genome shotgun (WGS) entry which is preliminary data.</text>
</comment>
<protein>
    <recommendedName>
        <fullName evidence="1">Argininosuccinate lyase C-terminal domain-containing protein</fullName>
    </recommendedName>
</protein>
<evidence type="ECO:0000313" key="2">
    <source>
        <dbReference type="EMBL" id="GAG74003.1"/>
    </source>
</evidence>
<dbReference type="FunFam" id="1.10.40.30:FF:000001">
    <property type="entry name" value="Argininosuccinate lyase"/>
    <property type="match status" value="1"/>
</dbReference>
<dbReference type="AlphaFoldDB" id="X1ANY1"/>
<dbReference type="Pfam" id="PF14698">
    <property type="entry name" value="ASL_C2"/>
    <property type="match status" value="1"/>
</dbReference>
<name>X1ANY1_9ZZZZ</name>
<dbReference type="GO" id="GO:0004056">
    <property type="term" value="F:argininosuccinate lyase activity"/>
    <property type="evidence" value="ECO:0007669"/>
    <property type="project" value="InterPro"/>
</dbReference>
<proteinExistence type="predicted"/>
<reference evidence="2" key="1">
    <citation type="journal article" date="2014" name="Front. Microbiol.">
        <title>High frequency of phylogenetically diverse reductive dehalogenase-homologous genes in deep subseafloor sedimentary metagenomes.</title>
        <authorList>
            <person name="Kawai M."/>
            <person name="Futagami T."/>
            <person name="Toyoda A."/>
            <person name="Takaki Y."/>
            <person name="Nishi S."/>
            <person name="Hori S."/>
            <person name="Arai W."/>
            <person name="Tsubouchi T."/>
            <person name="Morono Y."/>
            <person name="Uchiyama I."/>
            <person name="Ito T."/>
            <person name="Fujiyama A."/>
            <person name="Inagaki F."/>
            <person name="Takami H."/>
        </authorList>
    </citation>
    <scope>NUCLEOTIDE SEQUENCE</scope>
    <source>
        <strain evidence="2">Expedition CK06-06</strain>
    </source>
</reference>
<sequence length="134" mass="15296">MLLNFIFSSNLENNSILSELLEKIKFNSIKINNALKEGFLEATDIADYLVKKGESFRKAHNIVGKIVRICIDKKISFKDLEMEELKNHSPYFESDLHDMVKIQSCISSKKVECGTERGQVILNIESGKKKIKDS</sequence>
<dbReference type="SUPFAM" id="SSF48557">
    <property type="entry name" value="L-aspartase-like"/>
    <property type="match status" value="1"/>
</dbReference>
<organism evidence="2">
    <name type="scientific">marine sediment metagenome</name>
    <dbReference type="NCBI Taxonomy" id="412755"/>
    <lineage>
        <taxon>unclassified sequences</taxon>
        <taxon>metagenomes</taxon>
        <taxon>ecological metagenomes</taxon>
    </lineage>
</organism>
<dbReference type="PANTHER" id="PTHR43814">
    <property type="entry name" value="ARGININOSUCCINATE LYASE"/>
    <property type="match status" value="1"/>
</dbReference>
<dbReference type="EMBL" id="BART01000642">
    <property type="protein sequence ID" value="GAG74003.1"/>
    <property type="molecule type" value="Genomic_DNA"/>
</dbReference>
<accession>X1ANY1</accession>
<evidence type="ECO:0000259" key="1">
    <source>
        <dbReference type="Pfam" id="PF14698"/>
    </source>
</evidence>
<dbReference type="PANTHER" id="PTHR43814:SF1">
    <property type="entry name" value="ARGININOSUCCINATE LYASE"/>
    <property type="match status" value="1"/>
</dbReference>
<dbReference type="InterPro" id="IPR008948">
    <property type="entry name" value="L-Aspartase-like"/>
</dbReference>
<dbReference type="GO" id="GO:0005829">
    <property type="term" value="C:cytosol"/>
    <property type="evidence" value="ECO:0007669"/>
    <property type="project" value="TreeGrafter"/>
</dbReference>
<feature type="non-terminal residue" evidence="2">
    <location>
        <position position="134"/>
    </location>
</feature>
<feature type="domain" description="Argininosuccinate lyase C-terminal" evidence="1">
    <location>
        <begin position="39"/>
        <end position="106"/>
    </location>
</feature>
<dbReference type="Gene3D" id="1.10.40.30">
    <property type="entry name" value="Fumarase/aspartase (C-terminal domain)"/>
    <property type="match status" value="1"/>
</dbReference>
<gene>
    <name evidence="2" type="ORF">S01H4_02801</name>
</gene>